<name>A0A7L4ZKE2_9FLAO</name>
<dbReference type="SMART" id="SM00342">
    <property type="entry name" value="HTH_ARAC"/>
    <property type="match status" value="1"/>
</dbReference>
<evidence type="ECO:0000259" key="5">
    <source>
        <dbReference type="PROSITE" id="PS01124"/>
    </source>
</evidence>
<dbReference type="InterPro" id="IPR009057">
    <property type="entry name" value="Homeodomain-like_sf"/>
</dbReference>
<evidence type="ECO:0000313" key="7">
    <source>
        <dbReference type="Proteomes" id="UP000464657"/>
    </source>
</evidence>
<evidence type="ECO:0000256" key="3">
    <source>
        <dbReference type="ARBA" id="ARBA00023163"/>
    </source>
</evidence>
<feature type="domain" description="HTH araC/xylS-type" evidence="5">
    <location>
        <begin position="430"/>
        <end position="538"/>
    </location>
</feature>
<dbReference type="InterPro" id="IPR011990">
    <property type="entry name" value="TPR-like_helical_dom_sf"/>
</dbReference>
<sequence>MYSQKYDSLTQKSYESLKDQYKNLEYTNPKSAKIYAEALLLKAKKESNTLEEHVAFLLKASSENYFGNMNASLKYIDSSISYATAQKNDSLLIKALSQKGKTYFTYGKYSDAITYYLQLDSLAKVKKNIRYQIYSNHSIASIKNLMGNHKEATELYLKNKDIITPLIHEKKYHTVYLNTLIGLCSAYTYYDLDTASDYLPKLKKFSIEANDTDALSYYFTLKGIVDYKRKKYDDALAVLNQADSLITLLGTKRNLFPVYRFRGKVYYEKKMYAEAIVAFEAIKSLKKEIKFDHFEFKEILSLLAISYEQLENNEKALENYRLAYNLSYIDTLQETIRYTILKKYDKKTLEDKISSLTSKSEQKEKQNSSLLFLCISLFIALAIILLLYKKQQRHNKRTFDQLVKQLAANQTDATTTALTTKFQISDEKISKILMSLEKFEKANLFLNQSTSLASVAKKLNTNTSYVSEIINTHKGVTFKNYITQLRINYVLNTLKNDKVLRSYSVKAIAKEVGFKSEGAFSRAFKKQTGIYPSFFIKNLAAIS</sequence>
<dbReference type="Gene3D" id="1.10.10.60">
    <property type="entry name" value="Homeodomain-like"/>
    <property type="match status" value="2"/>
</dbReference>
<dbReference type="GO" id="GO:0003700">
    <property type="term" value="F:DNA-binding transcription factor activity"/>
    <property type="evidence" value="ECO:0007669"/>
    <property type="project" value="InterPro"/>
</dbReference>
<dbReference type="GO" id="GO:0043565">
    <property type="term" value="F:sequence-specific DNA binding"/>
    <property type="evidence" value="ECO:0007669"/>
    <property type="project" value="InterPro"/>
</dbReference>
<dbReference type="PANTHER" id="PTHR43280:SF2">
    <property type="entry name" value="HTH-TYPE TRANSCRIPTIONAL REGULATOR EXSA"/>
    <property type="match status" value="1"/>
</dbReference>
<protein>
    <recommendedName>
        <fullName evidence="5">HTH araC/xylS-type domain-containing protein</fullName>
    </recommendedName>
</protein>
<proteinExistence type="predicted"/>
<feature type="transmembrane region" description="Helical" evidence="4">
    <location>
        <begin position="370"/>
        <end position="388"/>
    </location>
</feature>
<dbReference type="EMBL" id="CP019288">
    <property type="protein sequence ID" value="QHI37173.1"/>
    <property type="molecule type" value="Genomic_DNA"/>
</dbReference>
<accession>A0A7L4ZKE2</accession>
<evidence type="ECO:0000256" key="4">
    <source>
        <dbReference type="SAM" id="Phobius"/>
    </source>
</evidence>
<evidence type="ECO:0000256" key="1">
    <source>
        <dbReference type="ARBA" id="ARBA00023015"/>
    </source>
</evidence>
<dbReference type="SUPFAM" id="SSF46689">
    <property type="entry name" value="Homeodomain-like"/>
    <property type="match status" value="1"/>
</dbReference>
<dbReference type="SMART" id="SM00028">
    <property type="entry name" value="TPR"/>
    <property type="match status" value="3"/>
</dbReference>
<reference evidence="6 7" key="1">
    <citation type="journal article" date="2013" name="Int. J. Syst. Evol. Microbiol.">
        <title>Kordia antarctica sp. nov., isolated from Antarctic seawater.</title>
        <authorList>
            <person name="Baek K."/>
            <person name="Choi A."/>
            <person name="Kang I."/>
            <person name="Lee K."/>
            <person name="Cho J.C."/>
        </authorList>
    </citation>
    <scope>NUCLEOTIDE SEQUENCE [LARGE SCALE GENOMIC DNA]</scope>
    <source>
        <strain evidence="6 7">IMCC3317</strain>
    </source>
</reference>
<organism evidence="6 7">
    <name type="scientific">Kordia antarctica</name>
    <dbReference type="NCBI Taxonomy" id="1218801"/>
    <lineage>
        <taxon>Bacteria</taxon>
        <taxon>Pseudomonadati</taxon>
        <taxon>Bacteroidota</taxon>
        <taxon>Flavobacteriia</taxon>
        <taxon>Flavobacteriales</taxon>
        <taxon>Flavobacteriaceae</taxon>
        <taxon>Kordia</taxon>
    </lineage>
</organism>
<dbReference type="InterPro" id="IPR018060">
    <property type="entry name" value="HTH_AraC"/>
</dbReference>
<dbReference type="InterPro" id="IPR019734">
    <property type="entry name" value="TPR_rpt"/>
</dbReference>
<dbReference type="PROSITE" id="PS01124">
    <property type="entry name" value="HTH_ARAC_FAMILY_2"/>
    <property type="match status" value="1"/>
</dbReference>
<dbReference type="Pfam" id="PF12833">
    <property type="entry name" value="HTH_18"/>
    <property type="match status" value="1"/>
</dbReference>
<dbReference type="SUPFAM" id="SSF48452">
    <property type="entry name" value="TPR-like"/>
    <property type="match status" value="2"/>
</dbReference>
<keyword evidence="3" id="KW-0804">Transcription</keyword>
<dbReference type="Proteomes" id="UP000464657">
    <property type="component" value="Chromosome"/>
</dbReference>
<keyword evidence="2" id="KW-0238">DNA-binding</keyword>
<gene>
    <name evidence="6" type="ORF">IMCC3317_25510</name>
</gene>
<keyword evidence="4" id="KW-1133">Transmembrane helix</keyword>
<dbReference type="Gene3D" id="1.25.40.10">
    <property type="entry name" value="Tetratricopeptide repeat domain"/>
    <property type="match status" value="2"/>
</dbReference>
<keyword evidence="4" id="KW-0812">Transmembrane</keyword>
<dbReference type="AlphaFoldDB" id="A0A7L4ZKE2"/>
<evidence type="ECO:0000313" key="6">
    <source>
        <dbReference type="EMBL" id="QHI37173.1"/>
    </source>
</evidence>
<keyword evidence="7" id="KW-1185">Reference proteome</keyword>
<dbReference type="KEGG" id="kan:IMCC3317_25510"/>
<dbReference type="PANTHER" id="PTHR43280">
    <property type="entry name" value="ARAC-FAMILY TRANSCRIPTIONAL REGULATOR"/>
    <property type="match status" value="1"/>
</dbReference>
<evidence type="ECO:0000256" key="2">
    <source>
        <dbReference type="ARBA" id="ARBA00023125"/>
    </source>
</evidence>
<keyword evidence="1" id="KW-0805">Transcription regulation</keyword>
<keyword evidence="4" id="KW-0472">Membrane</keyword>